<dbReference type="GO" id="GO:0030313">
    <property type="term" value="C:cell envelope"/>
    <property type="evidence" value="ECO:0007669"/>
    <property type="project" value="UniProtKB-SubCell"/>
</dbReference>
<dbReference type="RefSeq" id="WP_006994754.1">
    <property type="nucleotide sequence ID" value="NZ_BAEP01000080.1"/>
</dbReference>
<dbReference type="InterPro" id="IPR013740">
    <property type="entry name" value="Redoxin"/>
</dbReference>
<comment type="caution">
    <text evidence="6">The sequence shown here is derived from an EMBL/GenBank/DDBJ whole genome shotgun (WGS) entry which is preliminary data.</text>
</comment>
<dbReference type="Proteomes" id="UP000006263">
    <property type="component" value="Unassembled WGS sequence"/>
</dbReference>
<dbReference type="PROSITE" id="PS00194">
    <property type="entry name" value="THIOREDOXIN_1"/>
    <property type="match status" value="1"/>
</dbReference>
<evidence type="ECO:0000256" key="4">
    <source>
        <dbReference type="SAM" id="Phobius"/>
    </source>
</evidence>
<dbReference type="Gene3D" id="3.40.30.10">
    <property type="entry name" value="Glutaredoxin"/>
    <property type="match status" value="1"/>
</dbReference>
<dbReference type="GO" id="GO:0015036">
    <property type="term" value="F:disulfide oxidoreductase activity"/>
    <property type="evidence" value="ECO:0007669"/>
    <property type="project" value="UniProtKB-ARBA"/>
</dbReference>
<evidence type="ECO:0000256" key="2">
    <source>
        <dbReference type="ARBA" id="ARBA00022748"/>
    </source>
</evidence>
<dbReference type="InterPro" id="IPR036249">
    <property type="entry name" value="Thioredoxin-like_sf"/>
</dbReference>
<dbReference type="PROSITE" id="PS51352">
    <property type="entry name" value="THIOREDOXIN_2"/>
    <property type="match status" value="1"/>
</dbReference>
<dbReference type="EMBL" id="BAEP01000080">
    <property type="protein sequence ID" value="GAC26603.1"/>
    <property type="molecule type" value="Genomic_DNA"/>
</dbReference>
<dbReference type="eggNOG" id="COG0526">
    <property type="taxonomic scope" value="Bacteria"/>
</dbReference>
<proteinExistence type="predicted"/>
<dbReference type="CDD" id="cd02966">
    <property type="entry name" value="TlpA_like_family"/>
    <property type="match status" value="1"/>
</dbReference>
<dbReference type="InterPro" id="IPR017937">
    <property type="entry name" value="Thioredoxin_CS"/>
</dbReference>
<feature type="transmembrane region" description="Helical" evidence="4">
    <location>
        <begin position="41"/>
        <end position="63"/>
    </location>
</feature>
<dbReference type="InterPro" id="IPR050553">
    <property type="entry name" value="Thioredoxin_ResA/DsbE_sf"/>
</dbReference>
<dbReference type="Pfam" id="PF08534">
    <property type="entry name" value="Redoxin"/>
    <property type="match status" value="1"/>
</dbReference>
<feature type="domain" description="Thioredoxin" evidence="5">
    <location>
        <begin position="132"/>
        <end position="269"/>
    </location>
</feature>
<protein>
    <recommendedName>
        <fullName evidence="5">Thioredoxin domain-containing protein</fullName>
    </recommendedName>
</protein>
<comment type="subcellular location">
    <subcellularLocation>
        <location evidence="1">Cell envelope</location>
    </subcellularLocation>
</comment>
<sequence>MLSISIGPFAMQVSLLITFIGIAVFWVITHWITRKNADNTHVINGLISAIVGGLIIARLAFILKLWSIYQEDWWQMLNIRDGGFLSYYGWIVGIFILIASSRGRRNITRIYLQASIATLCVVLPILFAARIYSPDAGIPSIPVHDSHGMQVNLQNFHGKPVVINYWASWCPPCRKEMPVLEDAQKQHSSVNFLFVNQGENPPTAQYFLKSQSLSIKNVFYDKASQLSRASGAAGLPTTLFFNTNGKLVSSHTGELTHASLAHYLHLLNETDIQNKEKT</sequence>
<gene>
    <name evidence="6" type="ORF">GMES_4332</name>
</gene>
<evidence type="ECO:0000256" key="1">
    <source>
        <dbReference type="ARBA" id="ARBA00004196"/>
    </source>
</evidence>
<dbReference type="PANTHER" id="PTHR42852">
    <property type="entry name" value="THIOL:DISULFIDE INTERCHANGE PROTEIN DSBE"/>
    <property type="match status" value="1"/>
</dbReference>
<keyword evidence="4" id="KW-0472">Membrane</keyword>
<reference evidence="6 7" key="1">
    <citation type="journal article" date="2017" name="Antonie Van Leeuwenhoek">
        <title>Rhizobium rhizosphaerae sp. nov., a novel species isolated from rice rhizosphere.</title>
        <authorList>
            <person name="Zhao J.J."/>
            <person name="Zhang J."/>
            <person name="Zhang R.J."/>
            <person name="Zhang C.W."/>
            <person name="Yin H.Q."/>
            <person name="Zhang X.X."/>
        </authorList>
    </citation>
    <scope>NUCLEOTIDE SEQUENCE [LARGE SCALE GENOMIC DNA]</scope>
    <source>
        <strain evidence="6 7">KMM 241</strain>
    </source>
</reference>
<keyword evidence="4" id="KW-1133">Transmembrane helix</keyword>
<evidence type="ECO:0000313" key="7">
    <source>
        <dbReference type="Proteomes" id="UP000006263"/>
    </source>
</evidence>
<keyword evidence="4" id="KW-0812">Transmembrane</keyword>
<evidence type="ECO:0000259" key="5">
    <source>
        <dbReference type="PROSITE" id="PS51352"/>
    </source>
</evidence>
<accession>K6ZC95</accession>
<dbReference type="InterPro" id="IPR001640">
    <property type="entry name" value="Lgt"/>
</dbReference>
<keyword evidence="3" id="KW-0676">Redox-active center</keyword>
<organism evidence="6 7">
    <name type="scientific">Paraglaciecola mesophila KMM 241</name>
    <dbReference type="NCBI Taxonomy" id="1128912"/>
    <lineage>
        <taxon>Bacteria</taxon>
        <taxon>Pseudomonadati</taxon>
        <taxon>Pseudomonadota</taxon>
        <taxon>Gammaproteobacteria</taxon>
        <taxon>Alteromonadales</taxon>
        <taxon>Alteromonadaceae</taxon>
        <taxon>Paraglaciecola</taxon>
    </lineage>
</organism>
<feature type="transmembrane region" description="Helical" evidence="4">
    <location>
        <begin position="111"/>
        <end position="132"/>
    </location>
</feature>
<dbReference type="PANTHER" id="PTHR42852:SF13">
    <property type="entry name" value="PROTEIN DIPZ"/>
    <property type="match status" value="1"/>
</dbReference>
<dbReference type="SUPFAM" id="SSF52833">
    <property type="entry name" value="Thioredoxin-like"/>
    <property type="match status" value="1"/>
</dbReference>
<dbReference type="AlphaFoldDB" id="K6ZC95"/>
<keyword evidence="2" id="KW-0201">Cytochrome c-type biogenesis</keyword>
<dbReference type="GO" id="GO:0008961">
    <property type="term" value="F:phosphatidylglycerol-prolipoprotein diacylglyceryl transferase activity"/>
    <property type="evidence" value="ECO:0007669"/>
    <property type="project" value="InterPro"/>
</dbReference>
<name>K6ZC95_9ALTE</name>
<feature type="transmembrane region" description="Helical" evidence="4">
    <location>
        <begin position="83"/>
        <end position="99"/>
    </location>
</feature>
<dbReference type="OrthoDB" id="9799347at2"/>
<dbReference type="GO" id="GO:0042158">
    <property type="term" value="P:lipoprotein biosynthetic process"/>
    <property type="evidence" value="ECO:0007669"/>
    <property type="project" value="InterPro"/>
</dbReference>
<evidence type="ECO:0000313" key="6">
    <source>
        <dbReference type="EMBL" id="GAC26603.1"/>
    </source>
</evidence>
<feature type="transmembrane region" description="Helical" evidence="4">
    <location>
        <begin position="6"/>
        <end position="29"/>
    </location>
</feature>
<dbReference type="Pfam" id="PF01790">
    <property type="entry name" value="LGT"/>
    <property type="match status" value="1"/>
</dbReference>
<dbReference type="GO" id="GO:0017004">
    <property type="term" value="P:cytochrome complex assembly"/>
    <property type="evidence" value="ECO:0007669"/>
    <property type="project" value="UniProtKB-KW"/>
</dbReference>
<evidence type="ECO:0000256" key="3">
    <source>
        <dbReference type="ARBA" id="ARBA00023284"/>
    </source>
</evidence>
<dbReference type="GO" id="GO:0005886">
    <property type="term" value="C:plasma membrane"/>
    <property type="evidence" value="ECO:0007669"/>
    <property type="project" value="InterPro"/>
</dbReference>
<dbReference type="InterPro" id="IPR013766">
    <property type="entry name" value="Thioredoxin_domain"/>
</dbReference>